<gene>
    <name evidence="4" type="ORF">RchiOBHm_Chr2g0132351</name>
</gene>
<sequence length="943" mass="100918">MANDKSKHEDNPPGSPSLLQWFEEIEKNEAAKFGGPVNSSTSVGADDITMPDPLVPLFLFPGTDGMSNPYAKQMPLTDLNLMNDLTPFSNSQNPVPDDGSVYGKGLMPILPITDSDFLCCEGNTDFGYSMIPHNVVNASSKVCEFQKPYVDRELVSGVGSAAALNSIQQDGELDSDISRPQLIDNFTGDGGSTPMSWSTLDDVEIVINNNLLISGGQEDHPERLDWSCLTLGIGCQSNDLSGRNVGYDSERAVLPQSNIFHSQNANRSLHHFPEVAAGFSCVQNNMGQVEKRQQFLVPGNMNVYLGVEGNCDERSLYFDPNNGIQGYPAVPILPVGNSLERLPDSGLSKVNELPLSSCLNTSTCLPLSDQSQNHHMESGTRNAYLHNQSGKPFTSNEGIAAKVAERGLFPEEFRFSQLASNPYQPEVVSAVLSSTYHPGSVITGQELPTTKVNRAIQPPRAFVGTSVKRGAAEISACSYQAQPTFSGEEIPATKVSKTSQCSRAFVGTSVKRGAAETFTGTSHADPSKARRTQYSTGLTAEAPFLEVSSLQILSQDASFSSRDHTSPSLPHQAKSTPLNQPQSQTRSALPPEVKGLPSLTRNAPSLQLQAKSAPSLPPFPQTASSLAPEVRSIPSLSSLSQTSPSLPLQAKSTPLLPFLFQTTSSLAPQVKGISSLPSLSQTAPSIQTQAKSIPSLPPTTSSIPTKTRRNVLLRHQSQTAHSLLPQAKTTTSLPLPYLTVPSLLPITSTTSPPTLSQNGPSYPPQPQNASPLPSQKTTGRPLPPKSLRGSSLPQKPRTALPPRSHIPSSLSSKFSAPPPIPPQSQTASPVPRKYIAPPFSPQTTLPVTQKVNAPPLPPQHQTDPVLHIKWNAADETQLIGHKCLICKRDLAFTPDGPVSVPPIAPVVAVLPCGHTFHDHCLQLITPEDENKSPPCIPCAIGES</sequence>
<dbReference type="GO" id="GO:0008270">
    <property type="term" value="F:zinc ion binding"/>
    <property type="evidence" value="ECO:0007669"/>
    <property type="project" value="UniProtKB-KW"/>
</dbReference>
<keyword evidence="5" id="KW-1185">Reference proteome</keyword>
<dbReference type="PROSITE" id="PS50089">
    <property type="entry name" value="ZF_RING_2"/>
    <property type="match status" value="1"/>
</dbReference>
<dbReference type="EMBL" id="PDCK01000040">
    <property type="protein sequence ID" value="PRQ50362.1"/>
    <property type="molecule type" value="Genomic_DNA"/>
</dbReference>
<keyword evidence="1" id="KW-0862">Zinc</keyword>
<feature type="region of interest" description="Disordered" evidence="2">
    <location>
        <begin position="608"/>
        <end position="627"/>
    </location>
</feature>
<feature type="domain" description="RING-type" evidence="3">
    <location>
        <begin position="883"/>
        <end position="938"/>
    </location>
</feature>
<evidence type="ECO:0000256" key="1">
    <source>
        <dbReference type="PROSITE-ProRule" id="PRU00175"/>
    </source>
</evidence>
<dbReference type="OMA" id="ANDKSKH"/>
<name>A0A2P6RVA5_ROSCH</name>
<protein>
    <submittedName>
        <fullName evidence="4">Putative transcription factor C2H2 family</fullName>
    </submittedName>
</protein>
<dbReference type="CDD" id="cd16448">
    <property type="entry name" value="RING-H2"/>
    <property type="match status" value="1"/>
</dbReference>
<dbReference type="Proteomes" id="UP000238479">
    <property type="component" value="Chromosome 2"/>
</dbReference>
<feature type="compositionally biased region" description="Polar residues" evidence="2">
    <location>
        <begin position="767"/>
        <end position="778"/>
    </location>
</feature>
<proteinExistence type="predicted"/>
<feature type="compositionally biased region" description="Polar residues" evidence="2">
    <location>
        <begin position="556"/>
        <end position="587"/>
    </location>
</feature>
<dbReference type="AlphaFoldDB" id="A0A2P6RVA5"/>
<evidence type="ECO:0000259" key="3">
    <source>
        <dbReference type="PROSITE" id="PS50089"/>
    </source>
</evidence>
<dbReference type="SUPFAM" id="SSF57850">
    <property type="entry name" value="RING/U-box"/>
    <property type="match status" value="1"/>
</dbReference>
<dbReference type="PANTHER" id="PTHR31150">
    <property type="entry name" value="EXPRESSED PROTEIN"/>
    <property type="match status" value="1"/>
</dbReference>
<comment type="caution">
    <text evidence="4">The sequence shown here is derived from an EMBL/GenBank/DDBJ whole genome shotgun (WGS) entry which is preliminary data.</text>
</comment>
<feature type="region of interest" description="Disordered" evidence="2">
    <location>
        <begin position="556"/>
        <end position="599"/>
    </location>
</feature>
<organism evidence="4 5">
    <name type="scientific">Rosa chinensis</name>
    <name type="common">China rose</name>
    <dbReference type="NCBI Taxonomy" id="74649"/>
    <lineage>
        <taxon>Eukaryota</taxon>
        <taxon>Viridiplantae</taxon>
        <taxon>Streptophyta</taxon>
        <taxon>Embryophyta</taxon>
        <taxon>Tracheophyta</taxon>
        <taxon>Spermatophyta</taxon>
        <taxon>Magnoliopsida</taxon>
        <taxon>eudicotyledons</taxon>
        <taxon>Gunneridae</taxon>
        <taxon>Pentapetalae</taxon>
        <taxon>rosids</taxon>
        <taxon>fabids</taxon>
        <taxon>Rosales</taxon>
        <taxon>Rosaceae</taxon>
        <taxon>Rosoideae</taxon>
        <taxon>Rosoideae incertae sedis</taxon>
        <taxon>Rosa</taxon>
    </lineage>
</organism>
<dbReference type="PANTHER" id="PTHR31150:SF19">
    <property type="entry name" value="RING-TYPE DOMAIN-CONTAINING PROTEIN"/>
    <property type="match status" value="1"/>
</dbReference>
<dbReference type="OrthoDB" id="1887047at2759"/>
<evidence type="ECO:0000313" key="5">
    <source>
        <dbReference type="Proteomes" id="UP000238479"/>
    </source>
</evidence>
<evidence type="ECO:0000256" key="2">
    <source>
        <dbReference type="SAM" id="MobiDB-lite"/>
    </source>
</evidence>
<feature type="region of interest" description="Disordered" evidence="2">
    <location>
        <begin position="748"/>
        <end position="847"/>
    </location>
</feature>
<keyword evidence="1" id="KW-0479">Metal-binding</keyword>
<accession>A0A2P6RVA5</accession>
<dbReference type="InterPro" id="IPR001841">
    <property type="entry name" value="Znf_RING"/>
</dbReference>
<reference evidence="4 5" key="1">
    <citation type="journal article" date="2018" name="Nat. Genet.">
        <title>The Rosa genome provides new insights in the design of modern roses.</title>
        <authorList>
            <person name="Bendahmane M."/>
        </authorList>
    </citation>
    <scope>NUCLEOTIDE SEQUENCE [LARGE SCALE GENOMIC DNA]</scope>
    <source>
        <strain evidence="5">cv. Old Blush</strain>
    </source>
</reference>
<dbReference type="Gramene" id="PRQ50362">
    <property type="protein sequence ID" value="PRQ50362"/>
    <property type="gene ID" value="RchiOBHm_Chr2g0132351"/>
</dbReference>
<evidence type="ECO:0000313" key="4">
    <source>
        <dbReference type="EMBL" id="PRQ50362.1"/>
    </source>
</evidence>
<keyword evidence="1" id="KW-0863">Zinc-finger</keyword>